<dbReference type="InterPro" id="IPR004398">
    <property type="entry name" value="RNA_MeTrfase_RsmD"/>
</dbReference>
<protein>
    <submittedName>
        <fullName evidence="3">16S rRNA (Guanine(966)-N(2))-methyltransferase RsmD</fullName>
        <ecNumber evidence="3">2.1.1.171</ecNumber>
    </submittedName>
</protein>
<evidence type="ECO:0000313" key="3">
    <source>
        <dbReference type="EMBL" id="MFC6385589.1"/>
    </source>
</evidence>
<dbReference type="InterPro" id="IPR029063">
    <property type="entry name" value="SAM-dependent_MTases_sf"/>
</dbReference>
<keyword evidence="1 3" id="KW-0489">Methyltransferase</keyword>
<name>A0ABW1WDJ4_9BACL</name>
<proteinExistence type="predicted"/>
<dbReference type="RefSeq" id="WP_354326807.1">
    <property type="nucleotide sequence ID" value="NZ_JAMXWN010000001.1"/>
</dbReference>
<keyword evidence="4" id="KW-1185">Reference proteome</keyword>
<evidence type="ECO:0000313" key="4">
    <source>
        <dbReference type="Proteomes" id="UP001596267"/>
    </source>
</evidence>
<evidence type="ECO:0000256" key="2">
    <source>
        <dbReference type="ARBA" id="ARBA00022679"/>
    </source>
</evidence>
<organism evidence="3 4">
    <name type="scientific">Sporolactobacillus kofuensis</name>
    <dbReference type="NCBI Taxonomy" id="269672"/>
    <lineage>
        <taxon>Bacteria</taxon>
        <taxon>Bacillati</taxon>
        <taxon>Bacillota</taxon>
        <taxon>Bacilli</taxon>
        <taxon>Bacillales</taxon>
        <taxon>Sporolactobacillaceae</taxon>
        <taxon>Sporolactobacillus</taxon>
    </lineage>
</organism>
<dbReference type="PANTHER" id="PTHR43542:SF1">
    <property type="entry name" value="METHYLTRANSFERASE"/>
    <property type="match status" value="1"/>
</dbReference>
<dbReference type="NCBIfam" id="TIGR00095">
    <property type="entry name" value="16S rRNA (guanine(966)-N(2))-methyltransferase RsmD"/>
    <property type="match status" value="1"/>
</dbReference>
<gene>
    <name evidence="3" type="primary">rsmD</name>
    <name evidence="3" type="ORF">ACFP7A_03150</name>
</gene>
<dbReference type="GO" id="GO:0052913">
    <property type="term" value="F:16S rRNA (guanine(966)-N(2))-methyltransferase activity"/>
    <property type="evidence" value="ECO:0007669"/>
    <property type="project" value="UniProtKB-EC"/>
</dbReference>
<dbReference type="Gene3D" id="3.40.50.150">
    <property type="entry name" value="Vaccinia Virus protein VP39"/>
    <property type="match status" value="1"/>
</dbReference>
<dbReference type="Proteomes" id="UP001596267">
    <property type="component" value="Unassembled WGS sequence"/>
</dbReference>
<dbReference type="InterPro" id="IPR002052">
    <property type="entry name" value="DNA_methylase_N6_adenine_CS"/>
</dbReference>
<dbReference type="EC" id="2.1.1.171" evidence="3"/>
<reference evidence="4" key="1">
    <citation type="journal article" date="2019" name="Int. J. Syst. Evol. Microbiol.">
        <title>The Global Catalogue of Microorganisms (GCM) 10K type strain sequencing project: providing services to taxonomists for standard genome sequencing and annotation.</title>
        <authorList>
            <consortium name="The Broad Institute Genomics Platform"/>
            <consortium name="The Broad Institute Genome Sequencing Center for Infectious Disease"/>
            <person name="Wu L."/>
            <person name="Ma J."/>
        </authorList>
    </citation>
    <scope>NUCLEOTIDE SEQUENCE [LARGE SCALE GENOMIC DNA]</scope>
    <source>
        <strain evidence="4">CCUG 42001</strain>
    </source>
</reference>
<evidence type="ECO:0000256" key="1">
    <source>
        <dbReference type="ARBA" id="ARBA00022603"/>
    </source>
</evidence>
<dbReference type="Pfam" id="PF03602">
    <property type="entry name" value="Cons_hypoth95"/>
    <property type="match status" value="1"/>
</dbReference>
<dbReference type="PROSITE" id="PS00092">
    <property type="entry name" value="N6_MTASE"/>
    <property type="match status" value="1"/>
</dbReference>
<comment type="caution">
    <text evidence="3">The sequence shown here is derived from an EMBL/GenBank/DDBJ whole genome shotgun (WGS) entry which is preliminary data.</text>
</comment>
<dbReference type="SUPFAM" id="SSF53335">
    <property type="entry name" value="S-adenosyl-L-methionine-dependent methyltransferases"/>
    <property type="match status" value="1"/>
</dbReference>
<dbReference type="EMBL" id="JBHSTQ010000002">
    <property type="protein sequence ID" value="MFC6385589.1"/>
    <property type="molecule type" value="Genomic_DNA"/>
</dbReference>
<dbReference type="PIRSF" id="PIRSF004553">
    <property type="entry name" value="CHP00095"/>
    <property type="match status" value="1"/>
</dbReference>
<dbReference type="CDD" id="cd02440">
    <property type="entry name" value="AdoMet_MTases"/>
    <property type="match status" value="1"/>
</dbReference>
<sequence length="202" mass="22441">MVHVGGNIVRVISGENKGRKLKAVSGRMTRPTTDKVKETIFNMIGPFFEAGMALDLYGGSGGLGIEALSRGVHHTVFVDRAGGACQVIHENLKLCGYEARSTVLQMDSSRALEKLSNDQRSFDLVFLDPPYAKQHLRQDLDTLIMKNMLAQDATVVVEHEETVPLPDVIDDRLVRVKYRTYQGQTAVSIYNFHPDQGSEHVE</sequence>
<dbReference type="PANTHER" id="PTHR43542">
    <property type="entry name" value="METHYLTRANSFERASE"/>
    <property type="match status" value="1"/>
</dbReference>
<keyword evidence="2 3" id="KW-0808">Transferase</keyword>
<accession>A0ABW1WDJ4</accession>